<dbReference type="EMBL" id="JBEWLZ010000013">
    <property type="protein sequence ID" value="MET1491595.1"/>
    <property type="molecule type" value="Genomic_DNA"/>
</dbReference>
<name>A0ABV2CUJ6_9RHOO</name>
<keyword evidence="2" id="KW-1185">Reference proteome</keyword>
<organism evidence="1 2">
    <name type="scientific">Uliginosibacterium paludis</name>
    <dbReference type="NCBI Taxonomy" id="1615952"/>
    <lineage>
        <taxon>Bacteria</taxon>
        <taxon>Pseudomonadati</taxon>
        <taxon>Pseudomonadota</taxon>
        <taxon>Betaproteobacteria</taxon>
        <taxon>Rhodocyclales</taxon>
        <taxon>Zoogloeaceae</taxon>
        <taxon>Uliginosibacterium</taxon>
    </lineage>
</organism>
<proteinExistence type="predicted"/>
<protein>
    <submittedName>
        <fullName evidence="1">Uncharacterized protein</fullName>
    </submittedName>
</protein>
<gene>
    <name evidence="1" type="ORF">ABVT11_17275</name>
</gene>
<accession>A0ABV2CUJ6</accession>
<reference evidence="1 2" key="1">
    <citation type="submission" date="2024-07" db="EMBL/GenBank/DDBJ databases">
        <title>Uliginosibacterium paludis KCTC:42655.</title>
        <authorList>
            <person name="Kim M.K."/>
        </authorList>
    </citation>
    <scope>NUCLEOTIDE SEQUENCE [LARGE SCALE GENOMIC DNA]</scope>
    <source>
        <strain evidence="1 2">KCTC 42655</strain>
    </source>
</reference>
<sequence length="114" mass="12841">MLTNTHPLNPREVEASSYLTLLLENTCSDHLKATISYQVNAMTQIQKVFLPGGRSTEVNGISLEASNLRVELEYEYGEPLLLNVQHPRSAWEFGYGHLKLSGNRTEPPKATWLD</sequence>
<comment type="caution">
    <text evidence="1">The sequence shown here is derived from an EMBL/GenBank/DDBJ whole genome shotgun (WGS) entry which is preliminary data.</text>
</comment>
<evidence type="ECO:0000313" key="1">
    <source>
        <dbReference type="EMBL" id="MET1491595.1"/>
    </source>
</evidence>
<evidence type="ECO:0000313" key="2">
    <source>
        <dbReference type="Proteomes" id="UP001548590"/>
    </source>
</evidence>
<dbReference type="Proteomes" id="UP001548590">
    <property type="component" value="Unassembled WGS sequence"/>
</dbReference>
<dbReference type="RefSeq" id="WP_345929488.1">
    <property type="nucleotide sequence ID" value="NZ_JBDIVF010000010.1"/>
</dbReference>